<dbReference type="InterPro" id="IPR027417">
    <property type="entry name" value="P-loop_NTPase"/>
</dbReference>
<keyword evidence="3" id="KW-0067">ATP-binding</keyword>
<dbReference type="InterPro" id="IPR003959">
    <property type="entry name" value="ATPase_AAA_core"/>
</dbReference>
<dbReference type="Pfam" id="PF17871">
    <property type="entry name" value="AAA_lid_9"/>
    <property type="match status" value="1"/>
</dbReference>
<keyword evidence="4" id="KW-0812">Transmembrane</keyword>
<dbReference type="Gene3D" id="1.10.8.60">
    <property type="match status" value="1"/>
</dbReference>
<dbReference type="GO" id="GO:0005737">
    <property type="term" value="C:cytoplasm"/>
    <property type="evidence" value="ECO:0007669"/>
    <property type="project" value="TreeGrafter"/>
</dbReference>
<keyword evidence="4" id="KW-0472">Membrane</keyword>
<feature type="transmembrane region" description="Helical" evidence="4">
    <location>
        <begin position="12"/>
        <end position="28"/>
    </location>
</feature>
<keyword evidence="4" id="KW-1133">Transmembrane helix</keyword>
<evidence type="ECO:0000256" key="1">
    <source>
        <dbReference type="ARBA" id="ARBA00022737"/>
    </source>
</evidence>
<dbReference type="InterPro" id="IPR003593">
    <property type="entry name" value="AAA+_ATPase"/>
</dbReference>
<dbReference type="InterPro" id="IPR050130">
    <property type="entry name" value="ClpA_ClpB"/>
</dbReference>
<name>A0A2M7H434_9BACT</name>
<protein>
    <recommendedName>
        <fullName evidence="5">AAA+ ATPase domain-containing protein</fullName>
    </recommendedName>
</protein>
<dbReference type="CDD" id="cd00009">
    <property type="entry name" value="AAA"/>
    <property type="match status" value="1"/>
</dbReference>
<dbReference type="PANTHER" id="PTHR11638">
    <property type="entry name" value="ATP-DEPENDENT CLP PROTEASE"/>
    <property type="match status" value="1"/>
</dbReference>
<organism evidence="6 7">
    <name type="scientific">Candidatus Kerfeldbacteria bacterium CG15_BIG_FIL_POST_REV_8_21_14_020_45_12</name>
    <dbReference type="NCBI Taxonomy" id="2014247"/>
    <lineage>
        <taxon>Bacteria</taxon>
        <taxon>Candidatus Kerfeldiibacteriota</taxon>
    </lineage>
</organism>
<dbReference type="Proteomes" id="UP000230292">
    <property type="component" value="Unassembled WGS sequence"/>
</dbReference>
<gene>
    <name evidence="6" type="ORF">COW24_02395</name>
</gene>
<evidence type="ECO:0000259" key="5">
    <source>
        <dbReference type="SMART" id="SM00382"/>
    </source>
</evidence>
<evidence type="ECO:0000256" key="2">
    <source>
        <dbReference type="ARBA" id="ARBA00022741"/>
    </source>
</evidence>
<dbReference type="GO" id="GO:0016887">
    <property type="term" value="F:ATP hydrolysis activity"/>
    <property type="evidence" value="ECO:0007669"/>
    <property type="project" value="InterPro"/>
</dbReference>
<accession>A0A2M7H434</accession>
<keyword evidence="1" id="KW-0677">Repeat</keyword>
<dbReference type="GO" id="GO:0034605">
    <property type="term" value="P:cellular response to heat"/>
    <property type="evidence" value="ECO:0007669"/>
    <property type="project" value="TreeGrafter"/>
</dbReference>
<evidence type="ECO:0000313" key="6">
    <source>
        <dbReference type="EMBL" id="PIW36990.1"/>
    </source>
</evidence>
<dbReference type="InterPro" id="IPR041546">
    <property type="entry name" value="ClpA/ClpB_AAA_lid"/>
</dbReference>
<proteinExistence type="predicted"/>
<reference evidence="6 7" key="1">
    <citation type="submission" date="2017-09" db="EMBL/GenBank/DDBJ databases">
        <title>Depth-based differentiation of microbial function through sediment-hosted aquifers and enrichment of novel symbionts in the deep terrestrial subsurface.</title>
        <authorList>
            <person name="Probst A.J."/>
            <person name="Ladd B."/>
            <person name="Jarett J.K."/>
            <person name="Geller-Mcgrath D.E."/>
            <person name="Sieber C.M."/>
            <person name="Emerson J.B."/>
            <person name="Anantharaman K."/>
            <person name="Thomas B.C."/>
            <person name="Malmstrom R."/>
            <person name="Stieglmeier M."/>
            <person name="Klingl A."/>
            <person name="Woyke T."/>
            <person name="Ryan C.M."/>
            <person name="Banfield J.F."/>
        </authorList>
    </citation>
    <scope>NUCLEOTIDE SEQUENCE [LARGE SCALE GENOMIC DNA]</scope>
    <source>
        <strain evidence="6">CG15_BIG_FIL_POST_REV_8_21_14_020_45_12</strain>
    </source>
</reference>
<sequence>MFDRLFEPESLITLSIMIVVGVVAFLLHKRQSGQDGGDDSAVKHGGKRLLDQYSTNFTQMARDGKLPPVVGRQREVDHLVQVLSRKTKNNAMLLGKPGVGKTAVVERLARLIADNNVPESIAGKDVIALDLSSLVSGTKYRGELERRLDTLRKEFRAATSSVILFIDEIQQLAQAKGSEGGLNPGDILKPELSRGTLQVIGATTYDDYEKYIVPEESLERRFQPIHVHEPTREEAMQIVNGVQEVFGQFHKVTYTDEALEAIVDLSNHYIHKRYLPDKAIDVLDEAGVRARLAHIHGRSKGKMDILPVVSVETIKEVVSEWSEVPIDQIHFPCKEEKVQEDDDK</sequence>
<dbReference type="SMART" id="SM00382">
    <property type="entry name" value="AAA"/>
    <property type="match status" value="1"/>
</dbReference>
<dbReference type="PANTHER" id="PTHR11638:SF18">
    <property type="entry name" value="HEAT SHOCK PROTEIN 104"/>
    <property type="match status" value="1"/>
</dbReference>
<evidence type="ECO:0000256" key="4">
    <source>
        <dbReference type="SAM" id="Phobius"/>
    </source>
</evidence>
<dbReference type="Gene3D" id="3.40.50.300">
    <property type="entry name" value="P-loop containing nucleotide triphosphate hydrolases"/>
    <property type="match status" value="1"/>
</dbReference>
<comment type="caution">
    <text evidence="6">The sequence shown here is derived from an EMBL/GenBank/DDBJ whole genome shotgun (WGS) entry which is preliminary data.</text>
</comment>
<dbReference type="EMBL" id="PFGC01000031">
    <property type="protein sequence ID" value="PIW36990.1"/>
    <property type="molecule type" value="Genomic_DNA"/>
</dbReference>
<evidence type="ECO:0000256" key="3">
    <source>
        <dbReference type="ARBA" id="ARBA00022840"/>
    </source>
</evidence>
<feature type="domain" description="AAA+ ATPase" evidence="5">
    <location>
        <begin position="87"/>
        <end position="232"/>
    </location>
</feature>
<dbReference type="AlphaFoldDB" id="A0A2M7H434"/>
<dbReference type="Pfam" id="PF00004">
    <property type="entry name" value="AAA"/>
    <property type="match status" value="1"/>
</dbReference>
<keyword evidence="2" id="KW-0547">Nucleotide-binding</keyword>
<dbReference type="GO" id="GO:0005524">
    <property type="term" value="F:ATP binding"/>
    <property type="evidence" value="ECO:0007669"/>
    <property type="project" value="UniProtKB-KW"/>
</dbReference>
<evidence type="ECO:0000313" key="7">
    <source>
        <dbReference type="Proteomes" id="UP000230292"/>
    </source>
</evidence>
<dbReference type="SUPFAM" id="SSF52540">
    <property type="entry name" value="P-loop containing nucleoside triphosphate hydrolases"/>
    <property type="match status" value="1"/>
</dbReference>